<dbReference type="PRINTS" id="PR00326">
    <property type="entry name" value="GTP1OBG"/>
</dbReference>
<keyword evidence="6" id="KW-0472">Membrane</keyword>
<keyword evidence="12" id="KW-1185">Reference proteome</keyword>
<evidence type="ECO:0000256" key="3">
    <source>
        <dbReference type="ARBA" id="ARBA00022741"/>
    </source>
</evidence>
<dbReference type="NCBIfam" id="NF000908">
    <property type="entry name" value="PRK00089.1"/>
    <property type="match status" value="1"/>
</dbReference>
<feature type="domain" description="KH type-2" evidence="9">
    <location>
        <begin position="204"/>
        <end position="281"/>
    </location>
</feature>
<dbReference type="KEGG" id="mob:NCTC10112_00276"/>
<dbReference type="SUPFAM" id="SSF54814">
    <property type="entry name" value="Prokaryotic type KH domain (KH-domain type II)"/>
    <property type="match status" value="1"/>
</dbReference>
<comment type="similarity">
    <text evidence="1 6 7 8">Belongs to the TRAFAC class TrmE-Era-EngA-EngB-Septin-like GTPase superfamily. Era GTPase family.</text>
</comment>
<dbReference type="EMBL" id="LR214940">
    <property type="protein sequence ID" value="VEU55531.1"/>
    <property type="molecule type" value="Genomic_DNA"/>
</dbReference>
<comment type="subunit">
    <text evidence="6">Monomer.</text>
</comment>
<dbReference type="InterPro" id="IPR004044">
    <property type="entry name" value="KH_dom_type_2"/>
</dbReference>
<feature type="region of interest" description="G5" evidence="7">
    <location>
        <begin position="150"/>
        <end position="152"/>
    </location>
</feature>
<gene>
    <name evidence="11" type="primary">era_1</name>
    <name evidence="6" type="synonym">era</name>
    <name evidence="11" type="ORF">NCTC10112_00276</name>
</gene>
<keyword evidence="3 6" id="KW-0547">Nucleotide-binding</keyword>
<proteinExistence type="inferred from homology"/>
<dbReference type="InterPro" id="IPR005225">
    <property type="entry name" value="Small_GTP-bd"/>
</dbReference>
<dbReference type="InterPro" id="IPR027417">
    <property type="entry name" value="P-loop_NTPase"/>
</dbReference>
<feature type="region of interest" description="G2" evidence="7">
    <location>
        <begin position="38"/>
        <end position="42"/>
    </location>
</feature>
<accession>A0A448ZWD9</accession>
<dbReference type="GO" id="GO:0005829">
    <property type="term" value="C:cytosol"/>
    <property type="evidence" value="ECO:0007669"/>
    <property type="project" value="TreeGrafter"/>
</dbReference>
<reference evidence="11 12" key="1">
    <citation type="submission" date="2019-01" db="EMBL/GenBank/DDBJ databases">
        <authorList>
            <consortium name="Pathogen Informatics"/>
        </authorList>
    </citation>
    <scope>NUCLEOTIDE SEQUENCE [LARGE SCALE GENOMIC DNA]</scope>
    <source>
        <strain evidence="11 12">NCTC10112</strain>
    </source>
</reference>
<feature type="domain" description="Era-type G" evidence="10">
    <location>
        <begin position="4"/>
        <end position="173"/>
    </location>
</feature>
<feature type="region of interest" description="G4" evidence="7">
    <location>
        <begin position="123"/>
        <end position="126"/>
    </location>
</feature>
<feature type="region of interest" description="G1" evidence="7">
    <location>
        <begin position="12"/>
        <end position="19"/>
    </location>
</feature>
<feature type="binding site" evidence="6">
    <location>
        <begin position="123"/>
        <end position="126"/>
    </location>
    <ligand>
        <name>GTP</name>
        <dbReference type="ChEBI" id="CHEBI:37565"/>
    </ligand>
</feature>
<keyword evidence="6" id="KW-0963">Cytoplasm</keyword>
<dbReference type="CDD" id="cd22534">
    <property type="entry name" value="KH-II_Era"/>
    <property type="match status" value="1"/>
</dbReference>
<evidence type="ECO:0000313" key="11">
    <source>
        <dbReference type="EMBL" id="VEU55531.1"/>
    </source>
</evidence>
<dbReference type="Pfam" id="PF07650">
    <property type="entry name" value="KH_2"/>
    <property type="match status" value="1"/>
</dbReference>
<organism evidence="11 12">
    <name type="scientific">Metamycoplasma orale</name>
    <name type="common">Mycoplasma orale</name>
    <dbReference type="NCBI Taxonomy" id="2121"/>
    <lineage>
        <taxon>Bacteria</taxon>
        <taxon>Bacillati</taxon>
        <taxon>Mycoplasmatota</taxon>
        <taxon>Mycoplasmoidales</taxon>
        <taxon>Metamycoplasmataceae</taxon>
        <taxon>Metamycoplasma</taxon>
    </lineage>
</organism>
<evidence type="ECO:0000256" key="2">
    <source>
        <dbReference type="ARBA" id="ARBA00020484"/>
    </source>
</evidence>
<evidence type="ECO:0000256" key="6">
    <source>
        <dbReference type="HAMAP-Rule" id="MF_00367"/>
    </source>
</evidence>
<evidence type="ECO:0000259" key="10">
    <source>
        <dbReference type="PROSITE" id="PS51713"/>
    </source>
</evidence>
<comment type="function">
    <text evidence="6">An essential GTPase that binds both GDP and GTP, with rapid nucleotide exchange. Plays a role in 16S rRNA processing and 30S ribosomal subunit biogenesis and possibly also in cell cycle regulation and energy metabolism.</text>
</comment>
<dbReference type="GO" id="GO:0070181">
    <property type="term" value="F:small ribosomal subunit rRNA binding"/>
    <property type="evidence" value="ECO:0007669"/>
    <property type="project" value="UniProtKB-UniRule"/>
</dbReference>
<feature type="binding site" evidence="6">
    <location>
        <begin position="59"/>
        <end position="63"/>
    </location>
    <ligand>
        <name>GTP</name>
        <dbReference type="ChEBI" id="CHEBI:37565"/>
    </ligand>
</feature>
<dbReference type="RefSeq" id="WP_022936273.1">
    <property type="nucleotide sequence ID" value="NZ_LR214940.1"/>
</dbReference>
<dbReference type="PANTHER" id="PTHR42698:SF1">
    <property type="entry name" value="GTPASE ERA, MITOCHONDRIAL"/>
    <property type="match status" value="1"/>
</dbReference>
<evidence type="ECO:0000256" key="5">
    <source>
        <dbReference type="ARBA" id="ARBA00023134"/>
    </source>
</evidence>
<evidence type="ECO:0000313" key="12">
    <source>
        <dbReference type="Proteomes" id="UP000290482"/>
    </source>
</evidence>
<dbReference type="InterPro" id="IPR006073">
    <property type="entry name" value="GTP-bd"/>
</dbReference>
<evidence type="ECO:0000256" key="8">
    <source>
        <dbReference type="RuleBase" id="RU003761"/>
    </source>
</evidence>
<name>A0A448ZWD9_METOS</name>
<sequence>MENKVCRVALIGRPNVGKSTLLNNILKYNLSIVTNVAQTTRDLIKGIYTDKNYQIIFYDTPGIHKGFNLLSERLNQKSYAAISEVDVILFLSEATGEIGKGDHFIIDKIKEINPEAKLIGILTKIDLVNDKNELDRKASDLKALGTETVLGVGLNLNLAYSDVIEELKKYANEEDFEYSEDEFTDVSQRFLAKEYIRLCAIEKLFQELPHSIAVEIDEFSEKEGKPYTIFATLYVKKQSQKGILIGKNASTIKEISINARKLMESAFQHGVYLKVNVKVSPDWVDDEKKIKEMGY</sequence>
<evidence type="ECO:0000256" key="4">
    <source>
        <dbReference type="ARBA" id="ARBA00022884"/>
    </source>
</evidence>
<evidence type="ECO:0000256" key="7">
    <source>
        <dbReference type="PROSITE-ProRule" id="PRU01050"/>
    </source>
</evidence>
<dbReference type="GO" id="GO:0005886">
    <property type="term" value="C:plasma membrane"/>
    <property type="evidence" value="ECO:0007669"/>
    <property type="project" value="UniProtKB-SubCell"/>
</dbReference>
<dbReference type="GO" id="GO:0003924">
    <property type="term" value="F:GTPase activity"/>
    <property type="evidence" value="ECO:0007669"/>
    <property type="project" value="UniProtKB-UniRule"/>
</dbReference>
<dbReference type="OrthoDB" id="9805918at2"/>
<dbReference type="HAMAP" id="MF_00367">
    <property type="entry name" value="GTPase_Era"/>
    <property type="match status" value="1"/>
</dbReference>
<dbReference type="InterPro" id="IPR015946">
    <property type="entry name" value="KH_dom-like_a/b"/>
</dbReference>
<keyword evidence="5 6" id="KW-0342">GTP-binding</keyword>
<dbReference type="NCBIfam" id="TIGR00231">
    <property type="entry name" value="small_GTP"/>
    <property type="match status" value="1"/>
</dbReference>
<feature type="binding site" evidence="6">
    <location>
        <begin position="12"/>
        <end position="19"/>
    </location>
    <ligand>
        <name>GTP</name>
        <dbReference type="ChEBI" id="CHEBI:37565"/>
    </ligand>
</feature>
<evidence type="ECO:0000259" key="9">
    <source>
        <dbReference type="PROSITE" id="PS50823"/>
    </source>
</evidence>
<keyword evidence="6" id="KW-1003">Cell membrane</keyword>
<dbReference type="NCBIfam" id="TIGR00436">
    <property type="entry name" value="era"/>
    <property type="match status" value="1"/>
</dbReference>
<dbReference type="Gene3D" id="3.40.50.300">
    <property type="entry name" value="P-loop containing nucleotide triphosphate hydrolases"/>
    <property type="match status" value="1"/>
</dbReference>
<dbReference type="InterPro" id="IPR005662">
    <property type="entry name" value="GTPase_Era-like"/>
</dbReference>
<keyword evidence="6" id="KW-0699">rRNA-binding</keyword>
<dbReference type="InterPro" id="IPR030388">
    <property type="entry name" value="G_ERA_dom"/>
</dbReference>
<comment type="subcellular location">
    <subcellularLocation>
        <location evidence="6">Cytoplasm</location>
    </subcellularLocation>
    <subcellularLocation>
        <location evidence="6">Cell membrane</location>
        <topology evidence="6">Peripheral membrane protein</topology>
    </subcellularLocation>
</comment>
<dbReference type="GO" id="GO:0043024">
    <property type="term" value="F:ribosomal small subunit binding"/>
    <property type="evidence" value="ECO:0007669"/>
    <property type="project" value="TreeGrafter"/>
</dbReference>
<dbReference type="InterPro" id="IPR009019">
    <property type="entry name" value="KH_sf_prok-type"/>
</dbReference>
<dbReference type="SUPFAM" id="SSF52540">
    <property type="entry name" value="P-loop containing nucleoside triphosphate hydrolases"/>
    <property type="match status" value="1"/>
</dbReference>
<dbReference type="GO" id="GO:0000028">
    <property type="term" value="P:ribosomal small subunit assembly"/>
    <property type="evidence" value="ECO:0007669"/>
    <property type="project" value="TreeGrafter"/>
</dbReference>
<evidence type="ECO:0000256" key="1">
    <source>
        <dbReference type="ARBA" id="ARBA00007921"/>
    </source>
</evidence>
<dbReference type="AlphaFoldDB" id="A0A448ZWD9"/>
<dbReference type="PROSITE" id="PS51713">
    <property type="entry name" value="G_ERA"/>
    <property type="match status" value="1"/>
</dbReference>
<dbReference type="PANTHER" id="PTHR42698">
    <property type="entry name" value="GTPASE ERA"/>
    <property type="match status" value="1"/>
</dbReference>
<keyword evidence="4 6" id="KW-0694">RNA-binding</keyword>
<dbReference type="Gene3D" id="3.30.300.20">
    <property type="match status" value="1"/>
</dbReference>
<dbReference type="Pfam" id="PF01926">
    <property type="entry name" value="MMR_HSR1"/>
    <property type="match status" value="1"/>
</dbReference>
<feature type="region of interest" description="G3" evidence="7">
    <location>
        <begin position="59"/>
        <end position="62"/>
    </location>
</feature>
<dbReference type="GO" id="GO:0005525">
    <property type="term" value="F:GTP binding"/>
    <property type="evidence" value="ECO:0007669"/>
    <property type="project" value="UniProtKB-UniRule"/>
</dbReference>
<dbReference type="PROSITE" id="PS50823">
    <property type="entry name" value="KH_TYPE_2"/>
    <property type="match status" value="1"/>
</dbReference>
<dbReference type="CDD" id="cd04163">
    <property type="entry name" value="Era"/>
    <property type="match status" value="1"/>
</dbReference>
<dbReference type="Proteomes" id="UP000290482">
    <property type="component" value="Chromosome"/>
</dbReference>
<keyword evidence="6" id="KW-0690">Ribosome biogenesis</keyword>
<protein>
    <recommendedName>
        <fullName evidence="2 6">GTPase Era</fullName>
    </recommendedName>
</protein>